<protein>
    <submittedName>
        <fullName evidence="3">Pyrrolidone-carboxylate peptidase (N-terminal pyroglutamyl peptidase)</fullName>
    </submittedName>
</protein>
<accession>A0A1M5B1X3</accession>
<evidence type="ECO:0000313" key="3">
    <source>
        <dbReference type="EMBL" id="SHF36459.1"/>
    </source>
</evidence>
<dbReference type="OrthoDB" id="4555199at2"/>
<reference evidence="3 4" key="1">
    <citation type="submission" date="2016-11" db="EMBL/GenBank/DDBJ databases">
        <authorList>
            <person name="Jaros S."/>
            <person name="Januszkiewicz K."/>
            <person name="Wedrychowicz H."/>
        </authorList>
    </citation>
    <scope>NUCLEOTIDE SEQUENCE [LARGE SCALE GENOMIC DNA]</scope>
    <source>
        <strain evidence="3 4">DSM 44523</strain>
    </source>
</reference>
<dbReference type="Proteomes" id="UP000184501">
    <property type="component" value="Unassembled WGS sequence"/>
</dbReference>
<evidence type="ECO:0000256" key="2">
    <source>
        <dbReference type="SAM" id="SignalP"/>
    </source>
</evidence>
<feature type="chain" id="PRO_5012363986" evidence="2">
    <location>
        <begin position="30"/>
        <end position="436"/>
    </location>
</feature>
<proteinExistence type="predicted"/>
<dbReference type="STRING" id="2017.SAMN05444320_103359"/>
<dbReference type="RefSeq" id="WP_073481704.1">
    <property type="nucleotide sequence ID" value="NZ_FQVN01000003.1"/>
</dbReference>
<name>A0A1M5B1X3_STRHI</name>
<organism evidence="3 4">
    <name type="scientific">Streptoalloteichus hindustanus</name>
    <dbReference type="NCBI Taxonomy" id="2017"/>
    <lineage>
        <taxon>Bacteria</taxon>
        <taxon>Bacillati</taxon>
        <taxon>Actinomycetota</taxon>
        <taxon>Actinomycetes</taxon>
        <taxon>Pseudonocardiales</taxon>
        <taxon>Pseudonocardiaceae</taxon>
        <taxon>Streptoalloteichus</taxon>
    </lineage>
</organism>
<keyword evidence="2" id="KW-0732">Signal</keyword>
<evidence type="ECO:0000313" key="4">
    <source>
        <dbReference type="Proteomes" id="UP000184501"/>
    </source>
</evidence>
<dbReference type="InterPro" id="IPR036440">
    <property type="entry name" value="Peptidase_C15-like_sf"/>
</dbReference>
<dbReference type="Gene3D" id="3.40.630.20">
    <property type="entry name" value="Peptidase C15, pyroglutamyl peptidase I-like"/>
    <property type="match status" value="1"/>
</dbReference>
<gene>
    <name evidence="3" type="ORF">SAMN05444320_103359</name>
</gene>
<feature type="region of interest" description="Disordered" evidence="1">
    <location>
        <begin position="281"/>
        <end position="304"/>
    </location>
</feature>
<dbReference type="AlphaFoldDB" id="A0A1M5B1X3"/>
<sequence length="436" mass="47306">MARPPLLRRLVVAAATVAPLLALPGMAQASPEAGATCYDPSTPLTVQEQRLDDALEPGGAAVGPTLVRLAGFDRQVDRFARDLCRVRTPGQADRLVAERGRQLWQTAVDRAQGRRPDLGSWDRYDDRPLYWARLHLTRAVRQWRAPYALDAARRAELVRTVDRAARGIDSVRLPASPHVRRVLVSGFDPFQLNGPGVRISNPSGAAALQLDGRTFDTPRGRVVVEAVSLPVLWGGFDEGVVEAAYGPWLRAGRRQVDMITTISQGRPERFDIERWAGRWRGGAPDNDDVRTRGAVPDAQGWPQPADEFIETTLPHERMVEAGTGPYRVVLNREFCEWPVGGTPGAGQKVCRSDEPTPGAAAAAGGGGDYLSNESMYRANRLRLGLGATDVRGGHLHVPVLGLPDSGTALTDDAFERRRRAIADQTVALVRAGASAP</sequence>
<evidence type="ECO:0000256" key="1">
    <source>
        <dbReference type="SAM" id="MobiDB-lite"/>
    </source>
</evidence>
<dbReference type="EMBL" id="FQVN01000003">
    <property type="protein sequence ID" value="SHF36459.1"/>
    <property type="molecule type" value="Genomic_DNA"/>
</dbReference>
<keyword evidence="4" id="KW-1185">Reference proteome</keyword>
<dbReference type="SUPFAM" id="SSF53182">
    <property type="entry name" value="Pyrrolidone carboxyl peptidase (pyroglutamate aminopeptidase)"/>
    <property type="match status" value="1"/>
</dbReference>
<feature type="signal peptide" evidence="2">
    <location>
        <begin position="1"/>
        <end position="29"/>
    </location>
</feature>